<gene>
    <name evidence="2" type="ORF">AMECASPLE_018529</name>
</gene>
<organism evidence="2 3">
    <name type="scientific">Ameca splendens</name>
    <dbReference type="NCBI Taxonomy" id="208324"/>
    <lineage>
        <taxon>Eukaryota</taxon>
        <taxon>Metazoa</taxon>
        <taxon>Chordata</taxon>
        <taxon>Craniata</taxon>
        <taxon>Vertebrata</taxon>
        <taxon>Euteleostomi</taxon>
        <taxon>Actinopterygii</taxon>
        <taxon>Neopterygii</taxon>
        <taxon>Teleostei</taxon>
        <taxon>Neoteleostei</taxon>
        <taxon>Acanthomorphata</taxon>
        <taxon>Ovalentaria</taxon>
        <taxon>Atherinomorphae</taxon>
        <taxon>Cyprinodontiformes</taxon>
        <taxon>Goodeidae</taxon>
        <taxon>Ameca</taxon>
    </lineage>
</organism>
<name>A0ABV0ZPP8_9TELE</name>
<proteinExistence type="predicted"/>
<protein>
    <submittedName>
        <fullName evidence="2">Uncharacterized protein</fullName>
    </submittedName>
</protein>
<keyword evidence="3" id="KW-1185">Reference proteome</keyword>
<reference evidence="2 3" key="1">
    <citation type="submission" date="2021-06" db="EMBL/GenBank/DDBJ databases">
        <authorList>
            <person name="Palmer J.M."/>
        </authorList>
    </citation>
    <scope>NUCLEOTIDE SEQUENCE [LARGE SCALE GENOMIC DNA]</scope>
    <source>
        <strain evidence="2 3">AS_MEX2019</strain>
        <tissue evidence="2">Muscle</tissue>
    </source>
</reference>
<evidence type="ECO:0000256" key="1">
    <source>
        <dbReference type="SAM" id="MobiDB-lite"/>
    </source>
</evidence>
<feature type="region of interest" description="Disordered" evidence="1">
    <location>
        <begin position="1"/>
        <end position="62"/>
    </location>
</feature>
<feature type="non-terminal residue" evidence="2">
    <location>
        <position position="1"/>
    </location>
</feature>
<accession>A0ABV0ZPP8</accession>
<comment type="caution">
    <text evidence="2">The sequence shown here is derived from an EMBL/GenBank/DDBJ whole genome shotgun (WGS) entry which is preliminary data.</text>
</comment>
<dbReference type="Proteomes" id="UP001469553">
    <property type="component" value="Unassembled WGS sequence"/>
</dbReference>
<feature type="compositionally biased region" description="Polar residues" evidence="1">
    <location>
        <begin position="35"/>
        <end position="62"/>
    </location>
</feature>
<evidence type="ECO:0000313" key="2">
    <source>
        <dbReference type="EMBL" id="MEQ2307471.1"/>
    </source>
</evidence>
<evidence type="ECO:0000313" key="3">
    <source>
        <dbReference type="Proteomes" id="UP001469553"/>
    </source>
</evidence>
<sequence length="62" mass="6878">IRQPSVLQDGLKPHTSGDQRRKFNLEDSPLLPAPSNYSTTFSAPTNQLVRFPQSQSSLKASH</sequence>
<feature type="compositionally biased region" description="Basic and acidic residues" evidence="1">
    <location>
        <begin position="11"/>
        <end position="25"/>
    </location>
</feature>
<dbReference type="EMBL" id="JAHRIP010067279">
    <property type="protein sequence ID" value="MEQ2307471.1"/>
    <property type="molecule type" value="Genomic_DNA"/>
</dbReference>